<dbReference type="Pfam" id="PF00027">
    <property type="entry name" value="cNMP_binding"/>
    <property type="match status" value="1"/>
</dbReference>
<dbReference type="InterPro" id="IPR014710">
    <property type="entry name" value="RmlC-like_jellyroll"/>
</dbReference>
<dbReference type="GO" id="GO:0005829">
    <property type="term" value="C:cytosol"/>
    <property type="evidence" value="ECO:0007669"/>
    <property type="project" value="TreeGrafter"/>
</dbReference>
<dbReference type="CDD" id="cd00038">
    <property type="entry name" value="CAP_ED"/>
    <property type="match status" value="1"/>
</dbReference>
<dbReference type="AlphaFoldDB" id="A0A937W696"/>
<evidence type="ECO:0000313" key="2">
    <source>
        <dbReference type="EMBL" id="MBM3225892.1"/>
    </source>
</evidence>
<dbReference type="PROSITE" id="PS00889">
    <property type="entry name" value="CNMP_BINDING_2"/>
    <property type="match status" value="1"/>
</dbReference>
<gene>
    <name evidence="2" type="ORF">FJZ47_19145</name>
</gene>
<dbReference type="Proteomes" id="UP000712673">
    <property type="component" value="Unassembled WGS sequence"/>
</dbReference>
<evidence type="ECO:0000313" key="3">
    <source>
        <dbReference type="Proteomes" id="UP000712673"/>
    </source>
</evidence>
<proteinExistence type="predicted"/>
<dbReference type="PANTHER" id="PTHR24567">
    <property type="entry name" value="CRP FAMILY TRANSCRIPTIONAL REGULATORY PROTEIN"/>
    <property type="match status" value="1"/>
</dbReference>
<comment type="caution">
    <text evidence="2">The sequence shown here is derived from an EMBL/GenBank/DDBJ whole genome shotgun (WGS) entry which is preliminary data.</text>
</comment>
<dbReference type="SMART" id="SM00100">
    <property type="entry name" value="cNMP"/>
    <property type="match status" value="1"/>
</dbReference>
<dbReference type="Gene3D" id="2.60.120.10">
    <property type="entry name" value="Jelly Rolls"/>
    <property type="match status" value="1"/>
</dbReference>
<evidence type="ECO:0000259" key="1">
    <source>
        <dbReference type="PROSITE" id="PS50042"/>
    </source>
</evidence>
<dbReference type="GO" id="GO:0003700">
    <property type="term" value="F:DNA-binding transcription factor activity"/>
    <property type="evidence" value="ECO:0007669"/>
    <property type="project" value="TreeGrafter"/>
</dbReference>
<dbReference type="PANTHER" id="PTHR24567:SF74">
    <property type="entry name" value="HTH-TYPE TRANSCRIPTIONAL REGULATOR ARCR"/>
    <property type="match status" value="1"/>
</dbReference>
<dbReference type="PROSITE" id="PS50042">
    <property type="entry name" value="CNMP_BINDING_3"/>
    <property type="match status" value="1"/>
</dbReference>
<dbReference type="SUPFAM" id="SSF81606">
    <property type="entry name" value="PP2C-like"/>
    <property type="match status" value="1"/>
</dbReference>
<organism evidence="2 3">
    <name type="scientific">Tectimicrobiota bacterium</name>
    <dbReference type="NCBI Taxonomy" id="2528274"/>
    <lineage>
        <taxon>Bacteria</taxon>
        <taxon>Pseudomonadati</taxon>
        <taxon>Nitrospinota/Tectimicrobiota group</taxon>
        <taxon>Candidatus Tectimicrobiota</taxon>
    </lineage>
</organism>
<dbReference type="InterPro" id="IPR036457">
    <property type="entry name" value="PPM-type-like_dom_sf"/>
</dbReference>
<dbReference type="InterPro" id="IPR018488">
    <property type="entry name" value="cNMP-bd_CS"/>
</dbReference>
<dbReference type="InterPro" id="IPR000595">
    <property type="entry name" value="cNMP-bd_dom"/>
</dbReference>
<reference evidence="2" key="1">
    <citation type="submission" date="2019-03" db="EMBL/GenBank/DDBJ databases">
        <title>Lake Tanganyika Metagenome-Assembled Genomes (MAGs).</title>
        <authorList>
            <person name="Tran P."/>
        </authorList>
    </citation>
    <scope>NUCLEOTIDE SEQUENCE</scope>
    <source>
        <strain evidence="2">K_DeepCast_65m_m2_066</strain>
    </source>
</reference>
<dbReference type="InterPro" id="IPR018490">
    <property type="entry name" value="cNMP-bd_dom_sf"/>
</dbReference>
<dbReference type="EMBL" id="VGLS01000718">
    <property type="protein sequence ID" value="MBM3225892.1"/>
    <property type="molecule type" value="Genomic_DNA"/>
</dbReference>
<accession>A0A937W696</accession>
<protein>
    <submittedName>
        <fullName evidence="2">Cyclic nucleotide-binding domain-containing protein</fullName>
    </submittedName>
</protein>
<dbReference type="InterPro" id="IPR050397">
    <property type="entry name" value="Env_Response_Regulators"/>
</dbReference>
<feature type="domain" description="Cyclic nucleotide-binding" evidence="1">
    <location>
        <begin position="127"/>
        <end position="242"/>
    </location>
</feature>
<dbReference type="Gene3D" id="3.60.40.10">
    <property type="entry name" value="PPM-type phosphatase domain"/>
    <property type="match status" value="1"/>
</dbReference>
<name>A0A937W696_UNCTE</name>
<sequence length="279" mass="30476">MAYAQNRPTYPGRGGHLAIRQCDYALCWQQALCAGGYTFLEYMSQDRFLLCSDGLHNYLTDEKTLAQLSGQQPLETFVTACIDLANTGGGRDNITAIAVEVEAVSRSAGEAGVSVTRKVEALKRIRLFSLCDTQELVKILNIVHVRSYEAGDVLIAEDTVGNDFFILVGGRVSVSTKGQRLVTLGPGAPFGETALLERTTRSATVRALEPTKVMLIHGDDFYTMLEQQPTMAVKLLRSFVLALHQRLRAANTELIAARGALTTMSQEMHLAPEHTPSPC</sequence>
<dbReference type="SUPFAM" id="SSF51206">
    <property type="entry name" value="cAMP-binding domain-like"/>
    <property type="match status" value="1"/>
</dbReference>